<dbReference type="PANTHER" id="PTHR15241:SF304">
    <property type="entry name" value="RRM DOMAIN-CONTAINING PROTEIN"/>
    <property type="match status" value="1"/>
</dbReference>
<dbReference type="InterPro" id="IPR000504">
    <property type="entry name" value="RRM_dom"/>
</dbReference>
<evidence type="ECO:0000256" key="2">
    <source>
        <dbReference type="SAM" id="MobiDB-lite"/>
    </source>
</evidence>
<dbReference type="Pfam" id="PF00076">
    <property type="entry name" value="RRM_1"/>
    <property type="match status" value="2"/>
</dbReference>
<accession>A0A1J4KWV7</accession>
<name>A0A1J4KWV7_9EUKA</name>
<dbReference type="PANTHER" id="PTHR15241">
    <property type="entry name" value="TRANSFORMER-2-RELATED"/>
    <property type="match status" value="1"/>
</dbReference>
<evidence type="ECO:0000313" key="4">
    <source>
        <dbReference type="EMBL" id="OHT15360.1"/>
    </source>
</evidence>
<dbReference type="SUPFAM" id="SSF54928">
    <property type="entry name" value="RNA-binding domain, RBD"/>
    <property type="match status" value="2"/>
</dbReference>
<feature type="compositionally biased region" description="Basic residues" evidence="2">
    <location>
        <begin position="182"/>
        <end position="197"/>
    </location>
</feature>
<comment type="caution">
    <text evidence="4">The sequence shown here is derived from an EMBL/GenBank/DDBJ whole genome shotgun (WGS) entry which is preliminary data.</text>
</comment>
<gene>
    <name evidence="4" type="ORF">TRFO_14105</name>
</gene>
<dbReference type="GeneID" id="94832309"/>
<dbReference type="VEuPathDB" id="TrichDB:TRFO_14105"/>
<evidence type="ECO:0000256" key="1">
    <source>
        <dbReference type="PROSITE-ProRule" id="PRU00176"/>
    </source>
</evidence>
<feature type="domain" description="RRM" evidence="3">
    <location>
        <begin position="4"/>
        <end position="86"/>
    </location>
</feature>
<keyword evidence="1" id="KW-0694">RNA-binding</keyword>
<dbReference type="Gene3D" id="3.30.70.330">
    <property type="match status" value="2"/>
</dbReference>
<dbReference type="SMART" id="SM00360">
    <property type="entry name" value="RRM"/>
    <property type="match status" value="2"/>
</dbReference>
<dbReference type="InterPro" id="IPR035979">
    <property type="entry name" value="RBD_domain_sf"/>
</dbReference>
<dbReference type="CDD" id="cd00590">
    <property type="entry name" value="RRM_SF"/>
    <property type="match status" value="1"/>
</dbReference>
<dbReference type="GO" id="GO:0003723">
    <property type="term" value="F:RNA binding"/>
    <property type="evidence" value="ECO:0007669"/>
    <property type="project" value="UniProtKB-UniRule"/>
</dbReference>
<organism evidence="4 5">
    <name type="scientific">Tritrichomonas foetus</name>
    <dbReference type="NCBI Taxonomy" id="1144522"/>
    <lineage>
        <taxon>Eukaryota</taxon>
        <taxon>Metamonada</taxon>
        <taxon>Parabasalia</taxon>
        <taxon>Tritrichomonadida</taxon>
        <taxon>Tritrichomonadidae</taxon>
        <taxon>Tritrichomonas</taxon>
    </lineage>
</organism>
<evidence type="ECO:0000313" key="5">
    <source>
        <dbReference type="Proteomes" id="UP000179807"/>
    </source>
</evidence>
<reference evidence="4" key="1">
    <citation type="submission" date="2016-10" db="EMBL/GenBank/DDBJ databases">
        <authorList>
            <person name="Benchimol M."/>
            <person name="Almeida L.G."/>
            <person name="Vasconcelos A.T."/>
            <person name="Perreira-Neves A."/>
            <person name="Rosa I.A."/>
            <person name="Tasca T."/>
            <person name="Bogo M.R."/>
            <person name="de Souza W."/>
        </authorList>
    </citation>
    <scope>NUCLEOTIDE SEQUENCE [LARGE SCALE GENOMIC DNA]</scope>
    <source>
        <strain evidence="4">K</strain>
    </source>
</reference>
<dbReference type="InterPro" id="IPR012677">
    <property type="entry name" value="Nucleotide-bd_a/b_plait_sf"/>
</dbReference>
<dbReference type="RefSeq" id="XP_068368496.1">
    <property type="nucleotide sequence ID" value="XM_068497605.1"/>
</dbReference>
<feature type="domain" description="RRM" evidence="3">
    <location>
        <begin position="92"/>
        <end position="169"/>
    </location>
</feature>
<dbReference type="EMBL" id="MLAK01000229">
    <property type="protein sequence ID" value="OHT15360.1"/>
    <property type="molecule type" value="Genomic_DNA"/>
</dbReference>
<evidence type="ECO:0000259" key="3">
    <source>
        <dbReference type="PROSITE" id="PS50102"/>
    </source>
</evidence>
<proteinExistence type="predicted"/>
<protein>
    <recommendedName>
        <fullName evidence="3">RRM domain-containing protein</fullName>
    </recommendedName>
</protein>
<dbReference type="Proteomes" id="UP000179807">
    <property type="component" value="Unassembled WGS sequence"/>
</dbReference>
<dbReference type="OrthoDB" id="6159137at2759"/>
<dbReference type="PROSITE" id="PS50102">
    <property type="entry name" value="RRM"/>
    <property type="match status" value="2"/>
</dbReference>
<keyword evidence="5" id="KW-1185">Reference proteome</keyword>
<feature type="region of interest" description="Disordered" evidence="2">
    <location>
        <begin position="177"/>
        <end position="206"/>
    </location>
</feature>
<sequence length="206" mass="23207">MTTFTAFIRNIPYTFTNDELKDTLEKAFGTVTSARIVTRLNRFKQIRQSAGYGFADFAEQKSLDDAVAAHGFQAGGRNLKITVARPRVVVEDNIFVSGIAAGINEEGLKAHFATYHPVDAKIVYNYESEQRRGFGFVRVASKEDRDAAITSLEGSTLGDQTISVRVARRPFLSTEEVERRRELRRNRRRRGGRRAPRRAPQNSAPQ</sequence>
<dbReference type="AlphaFoldDB" id="A0A1J4KWV7"/>